<evidence type="ECO:0000256" key="4">
    <source>
        <dbReference type="ARBA" id="ARBA00022771"/>
    </source>
</evidence>
<dbReference type="GO" id="GO:0000976">
    <property type="term" value="F:transcription cis-regulatory region binding"/>
    <property type="evidence" value="ECO:0007669"/>
    <property type="project" value="TreeGrafter"/>
</dbReference>
<dbReference type="GO" id="GO:0045944">
    <property type="term" value="P:positive regulation of transcription by RNA polymerase II"/>
    <property type="evidence" value="ECO:0007669"/>
    <property type="project" value="TreeGrafter"/>
</dbReference>
<evidence type="ECO:0000313" key="10">
    <source>
        <dbReference type="Proteomes" id="UP000193685"/>
    </source>
</evidence>
<proteinExistence type="predicted"/>
<dbReference type="GO" id="GO:0008270">
    <property type="term" value="F:zinc ion binding"/>
    <property type="evidence" value="ECO:0007669"/>
    <property type="project" value="UniProtKB-KW"/>
</dbReference>
<feature type="region of interest" description="Disordered" evidence="7">
    <location>
        <begin position="17"/>
        <end position="77"/>
    </location>
</feature>
<dbReference type="InterPro" id="IPR017907">
    <property type="entry name" value="Znf_RING_CS"/>
</dbReference>
<dbReference type="PANTHER" id="PTHR12983">
    <property type="entry name" value="RING FINGER 10 FAMILY MEMBER"/>
    <property type="match status" value="1"/>
</dbReference>
<dbReference type="EMBL" id="MCFI01000017">
    <property type="protein sequence ID" value="ORY78630.1"/>
    <property type="molecule type" value="Genomic_DNA"/>
</dbReference>
<feature type="domain" description="RING-type" evidence="8">
    <location>
        <begin position="162"/>
        <end position="211"/>
    </location>
</feature>
<dbReference type="PANTHER" id="PTHR12983:SF9">
    <property type="entry name" value="E3 UBIQUITIN-PROTEIN LIGASE RNF10"/>
    <property type="match status" value="1"/>
</dbReference>
<feature type="compositionally biased region" description="Low complexity" evidence="7">
    <location>
        <begin position="46"/>
        <end position="58"/>
    </location>
</feature>
<keyword evidence="3" id="KW-0479">Metal-binding</keyword>
<sequence>MSSANKLASLDSSVASFQLNNNGGASFQKQQAALHGGSKGSHPSRAHQQQHASGQSSSKPRNTHKHHRKPESSLNHLLNFSYTRPSHQDRLPVRRQARSTPSFGIGSGYHPDDKAHFVNANYRFVVHPAGDYRANLAQPDLPVPWENVLQVLASAQTQCSACPICLEAVPIAPRMSKCGHAFCLPCILRYLDSEDIKTGKTSSKWRKCPICFDGIYAKDLRPVKWFFGEEPVPSTGAEITLRLFKRSSGSPHALPRESGTIAEESVPWHNQSEALDYARLVRADATYLTQEREREVDALYKMRIEDAAAFGDDGQWIDTALDKIDDLATLFADLGIAAPMPTEGQKANVVRAPIAYEMSADAPTAYFAATAPVAVPQPAQRQPERTRHQPSPPSSRAPRSRKGQADNSQETPDAYYFYQPRTGAHAYLASLDIRLLKRAFQDFEHFPAELMARVEHVTTVKIDADLRRRTKYLSHLPLGCEVTFLECDWQARLPAGVLEPFKVELDRRRKKRNDKAISEEYARQRAQKQEDRRQRMALHSGGRASWLQDSAATEDVFDFDDDSSYFARNDTNTYDVLHQAETASSPTSGHEVPRSTTVWGTTAPAPLELSSLEQNNDGWQEQIAKFEEEATASAATEVGSPEDGKKARPIKKQKPKKLVLMSTAGARRV</sequence>
<dbReference type="Gene3D" id="3.30.40.10">
    <property type="entry name" value="Zinc/RING finger domain, C3HC4 (zinc finger)"/>
    <property type="match status" value="1"/>
</dbReference>
<dbReference type="GeneID" id="63787269"/>
<dbReference type="InterPro" id="IPR039739">
    <property type="entry name" value="MAG2/RNF10"/>
</dbReference>
<keyword evidence="2" id="KW-0963">Cytoplasm</keyword>
<comment type="caution">
    <text evidence="9">The sequence shown here is derived from an EMBL/GenBank/DDBJ whole genome shotgun (WGS) entry which is preliminary data.</text>
</comment>
<dbReference type="PROSITE" id="PS50089">
    <property type="entry name" value="ZF_RING_2"/>
    <property type="match status" value="1"/>
</dbReference>
<dbReference type="SUPFAM" id="SSF57850">
    <property type="entry name" value="RING/U-box"/>
    <property type="match status" value="1"/>
</dbReference>
<feature type="region of interest" description="Disordered" evidence="7">
    <location>
        <begin position="513"/>
        <end position="544"/>
    </location>
</feature>
<feature type="compositionally biased region" description="Basic residues" evidence="7">
    <location>
        <begin position="647"/>
        <end position="657"/>
    </location>
</feature>
<organism evidence="9 10">
    <name type="scientific">Protomyces lactucae-debilis</name>
    <dbReference type="NCBI Taxonomy" id="2754530"/>
    <lineage>
        <taxon>Eukaryota</taxon>
        <taxon>Fungi</taxon>
        <taxon>Dikarya</taxon>
        <taxon>Ascomycota</taxon>
        <taxon>Taphrinomycotina</taxon>
        <taxon>Taphrinomycetes</taxon>
        <taxon>Taphrinales</taxon>
        <taxon>Protomycetaceae</taxon>
        <taxon>Protomyces</taxon>
    </lineage>
</organism>
<keyword evidence="4 6" id="KW-0863">Zinc-finger</keyword>
<feature type="compositionally biased region" description="Polar residues" evidence="7">
    <location>
        <begin position="17"/>
        <end position="31"/>
    </location>
</feature>
<keyword evidence="5" id="KW-0862">Zinc</keyword>
<evidence type="ECO:0000313" key="9">
    <source>
        <dbReference type="EMBL" id="ORY78630.1"/>
    </source>
</evidence>
<dbReference type="InterPro" id="IPR001841">
    <property type="entry name" value="Znf_RING"/>
</dbReference>
<dbReference type="SMART" id="SM00184">
    <property type="entry name" value="RING"/>
    <property type="match status" value="1"/>
</dbReference>
<dbReference type="PROSITE" id="PS00518">
    <property type="entry name" value="ZF_RING_1"/>
    <property type="match status" value="1"/>
</dbReference>
<evidence type="ECO:0000256" key="3">
    <source>
        <dbReference type="ARBA" id="ARBA00022723"/>
    </source>
</evidence>
<evidence type="ECO:0000256" key="2">
    <source>
        <dbReference type="ARBA" id="ARBA00022490"/>
    </source>
</evidence>
<accession>A0A1Y2F400</accession>
<evidence type="ECO:0000259" key="8">
    <source>
        <dbReference type="PROSITE" id="PS50089"/>
    </source>
</evidence>
<keyword evidence="10" id="KW-1185">Reference proteome</keyword>
<evidence type="ECO:0000256" key="5">
    <source>
        <dbReference type="ARBA" id="ARBA00022833"/>
    </source>
</evidence>
<name>A0A1Y2F400_PROLT</name>
<feature type="region of interest" description="Disordered" evidence="7">
    <location>
        <begin position="376"/>
        <end position="409"/>
    </location>
</feature>
<evidence type="ECO:0000256" key="7">
    <source>
        <dbReference type="SAM" id="MobiDB-lite"/>
    </source>
</evidence>
<dbReference type="Pfam" id="PF00097">
    <property type="entry name" value="zf-C3HC4"/>
    <property type="match status" value="1"/>
</dbReference>
<comment type="subcellular location">
    <subcellularLocation>
        <location evidence="1">Cytoplasm</location>
    </subcellularLocation>
</comment>
<dbReference type="GO" id="GO:0005737">
    <property type="term" value="C:cytoplasm"/>
    <property type="evidence" value="ECO:0007669"/>
    <property type="project" value="UniProtKB-SubCell"/>
</dbReference>
<reference evidence="9 10" key="1">
    <citation type="submission" date="2016-07" db="EMBL/GenBank/DDBJ databases">
        <title>Pervasive Adenine N6-methylation of Active Genes in Fungi.</title>
        <authorList>
            <consortium name="DOE Joint Genome Institute"/>
            <person name="Mondo S.J."/>
            <person name="Dannebaum R.O."/>
            <person name="Kuo R.C."/>
            <person name="Labutti K."/>
            <person name="Haridas S."/>
            <person name="Kuo A."/>
            <person name="Salamov A."/>
            <person name="Ahrendt S.R."/>
            <person name="Lipzen A."/>
            <person name="Sullivan W."/>
            <person name="Andreopoulos W.B."/>
            <person name="Clum A."/>
            <person name="Lindquist E."/>
            <person name="Daum C."/>
            <person name="Ramamoorthy G.K."/>
            <person name="Gryganskyi A."/>
            <person name="Culley D."/>
            <person name="Magnuson J.K."/>
            <person name="James T.Y."/>
            <person name="O'Malley M.A."/>
            <person name="Stajich J.E."/>
            <person name="Spatafora J.W."/>
            <person name="Visel A."/>
            <person name="Grigoriev I.V."/>
        </authorList>
    </citation>
    <scope>NUCLEOTIDE SEQUENCE [LARGE SCALE GENOMIC DNA]</scope>
    <source>
        <strain evidence="9 10">12-1054</strain>
    </source>
</reference>
<dbReference type="InterPro" id="IPR018957">
    <property type="entry name" value="Znf_C3HC4_RING-type"/>
</dbReference>
<dbReference type="AlphaFoldDB" id="A0A1Y2F400"/>
<dbReference type="InterPro" id="IPR013083">
    <property type="entry name" value="Znf_RING/FYVE/PHD"/>
</dbReference>
<feature type="region of interest" description="Disordered" evidence="7">
    <location>
        <begin position="629"/>
        <end position="669"/>
    </location>
</feature>
<gene>
    <name evidence="9" type="ORF">BCR37DRAFT_388806</name>
</gene>
<protein>
    <recommendedName>
        <fullName evidence="8">RING-type domain-containing protein</fullName>
    </recommendedName>
</protein>
<feature type="compositionally biased region" description="Basic and acidic residues" evidence="7">
    <location>
        <begin position="514"/>
        <end position="534"/>
    </location>
</feature>
<dbReference type="OMA" id="PRWKKCP"/>
<dbReference type="CDD" id="cd16536">
    <property type="entry name" value="RING-HC_RNF10"/>
    <property type="match status" value="1"/>
</dbReference>
<dbReference type="Proteomes" id="UP000193685">
    <property type="component" value="Unassembled WGS sequence"/>
</dbReference>
<evidence type="ECO:0000256" key="1">
    <source>
        <dbReference type="ARBA" id="ARBA00004496"/>
    </source>
</evidence>
<dbReference type="OrthoDB" id="302966at2759"/>
<evidence type="ECO:0000256" key="6">
    <source>
        <dbReference type="PROSITE-ProRule" id="PRU00175"/>
    </source>
</evidence>
<dbReference type="RefSeq" id="XP_040723511.1">
    <property type="nucleotide sequence ID" value="XM_040870670.1"/>
</dbReference>